<dbReference type="EMBL" id="JH687405">
    <property type="protein sequence ID" value="EIM79387.1"/>
    <property type="molecule type" value="Genomic_DNA"/>
</dbReference>
<organism evidence="2 3">
    <name type="scientific">Stereum hirsutum (strain FP-91666)</name>
    <name type="common">White-rot fungus</name>
    <dbReference type="NCBI Taxonomy" id="721885"/>
    <lineage>
        <taxon>Eukaryota</taxon>
        <taxon>Fungi</taxon>
        <taxon>Dikarya</taxon>
        <taxon>Basidiomycota</taxon>
        <taxon>Agaricomycotina</taxon>
        <taxon>Agaricomycetes</taxon>
        <taxon>Russulales</taxon>
        <taxon>Stereaceae</taxon>
        <taxon>Stereum</taxon>
    </lineage>
</organism>
<dbReference type="KEGG" id="shs:STEHIDRAFT_135777"/>
<keyword evidence="3" id="KW-1185">Reference proteome</keyword>
<feature type="compositionally biased region" description="Polar residues" evidence="1">
    <location>
        <begin position="26"/>
        <end position="39"/>
    </location>
</feature>
<dbReference type="GeneID" id="18798475"/>
<evidence type="ECO:0000313" key="2">
    <source>
        <dbReference type="EMBL" id="EIM79387.1"/>
    </source>
</evidence>
<proteinExistence type="predicted"/>
<feature type="compositionally biased region" description="Low complexity" evidence="1">
    <location>
        <begin position="101"/>
        <end position="122"/>
    </location>
</feature>
<evidence type="ECO:0000256" key="1">
    <source>
        <dbReference type="SAM" id="MobiDB-lite"/>
    </source>
</evidence>
<gene>
    <name evidence="2" type="ORF">STEHIDRAFT_135777</name>
</gene>
<feature type="compositionally biased region" description="Low complexity" evidence="1">
    <location>
        <begin position="9"/>
        <end position="25"/>
    </location>
</feature>
<sequence>MAGAGAGAAYGAAHSSSHGHPSSNAPLSPNNYTSTSVSDPSEYPVSDASYYPGTHSGTSASGYHPNPHVAGAPYAPGQAPYGYGTNDRGFPGGFRGPSPGPSSSEGWAGPAAAGAAVGAVGPTAFRNPVSAKEREALARRGVANPTPSEVVQHQDGGRVPQREGEEGEGEEGPSEIPPSYDSIPADERGRR</sequence>
<evidence type="ECO:0000313" key="3">
    <source>
        <dbReference type="Proteomes" id="UP000053927"/>
    </source>
</evidence>
<protein>
    <submittedName>
        <fullName evidence="2">Uncharacterized protein</fullName>
    </submittedName>
</protein>
<dbReference type="RefSeq" id="XP_007311518.1">
    <property type="nucleotide sequence ID" value="XM_007311456.1"/>
</dbReference>
<dbReference type="OMA" id="HYTTSEH"/>
<feature type="region of interest" description="Disordered" evidence="1">
    <location>
        <begin position="1"/>
        <end position="191"/>
    </location>
</feature>
<name>R7RYH2_STEHR</name>
<dbReference type="Proteomes" id="UP000053927">
    <property type="component" value="Unassembled WGS sequence"/>
</dbReference>
<dbReference type="OrthoDB" id="3263231at2759"/>
<reference evidence="3" key="1">
    <citation type="journal article" date="2012" name="Science">
        <title>The Paleozoic origin of enzymatic lignin decomposition reconstructed from 31 fungal genomes.</title>
        <authorList>
            <person name="Floudas D."/>
            <person name="Binder M."/>
            <person name="Riley R."/>
            <person name="Barry K."/>
            <person name="Blanchette R.A."/>
            <person name="Henrissat B."/>
            <person name="Martinez A.T."/>
            <person name="Otillar R."/>
            <person name="Spatafora J.W."/>
            <person name="Yadav J.S."/>
            <person name="Aerts A."/>
            <person name="Benoit I."/>
            <person name="Boyd A."/>
            <person name="Carlson A."/>
            <person name="Copeland A."/>
            <person name="Coutinho P.M."/>
            <person name="de Vries R.P."/>
            <person name="Ferreira P."/>
            <person name="Findley K."/>
            <person name="Foster B."/>
            <person name="Gaskell J."/>
            <person name="Glotzer D."/>
            <person name="Gorecki P."/>
            <person name="Heitman J."/>
            <person name="Hesse C."/>
            <person name="Hori C."/>
            <person name="Igarashi K."/>
            <person name="Jurgens J.A."/>
            <person name="Kallen N."/>
            <person name="Kersten P."/>
            <person name="Kohler A."/>
            <person name="Kuees U."/>
            <person name="Kumar T.K.A."/>
            <person name="Kuo A."/>
            <person name="LaButti K."/>
            <person name="Larrondo L.F."/>
            <person name="Lindquist E."/>
            <person name="Ling A."/>
            <person name="Lombard V."/>
            <person name="Lucas S."/>
            <person name="Lundell T."/>
            <person name="Martin R."/>
            <person name="McLaughlin D.J."/>
            <person name="Morgenstern I."/>
            <person name="Morin E."/>
            <person name="Murat C."/>
            <person name="Nagy L.G."/>
            <person name="Nolan M."/>
            <person name="Ohm R.A."/>
            <person name="Patyshakuliyeva A."/>
            <person name="Rokas A."/>
            <person name="Ruiz-Duenas F.J."/>
            <person name="Sabat G."/>
            <person name="Salamov A."/>
            <person name="Samejima M."/>
            <person name="Schmutz J."/>
            <person name="Slot J.C."/>
            <person name="St John F."/>
            <person name="Stenlid J."/>
            <person name="Sun H."/>
            <person name="Sun S."/>
            <person name="Syed K."/>
            <person name="Tsang A."/>
            <person name="Wiebenga A."/>
            <person name="Young D."/>
            <person name="Pisabarro A."/>
            <person name="Eastwood D.C."/>
            <person name="Martin F."/>
            <person name="Cullen D."/>
            <person name="Grigoriev I.V."/>
            <person name="Hibbett D.S."/>
        </authorList>
    </citation>
    <scope>NUCLEOTIDE SEQUENCE [LARGE SCALE GENOMIC DNA]</scope>
    <source>
        <strain evidence="3">FP-91666</strain>
    </source>
</reference>
<accession>R7RYH2</accession>
<feature type="compositionally biased region" description="Low complexity" evidence="1">
    <location>
        <begin position="70"/>
        <end position="84"/>
    </location>
</feature>
<dbReference type="AlphaFoldDB" id="R7RYH2"/>